<gene>
    <name evidence="1" type="ORF">NXT3_CH01710</name>
</gene>
<dbReference type="AlphaFoldDB" id="A0A2L0H491"/>
<dbReference type="EMBL" id="CP024307">
    <property type="protein sequence ID" value="AUX76283.1"/>
    <property type="molecule type" value="Genomic_DNA"/>
</dbReference>
<dbReference type="RefSeq" id="WP_234828093.1">
    <property type="nucleotide sequence ID" value="NZ_CP024307.1"/>
</dbReference>
<accession>A0A2L0H491</accession>
<evidence type="ECO:0000313" key="2">
    <source>
        <dbReference type="Proteomes" id="UP000239340"/>
    </source>
</evidence>
<proteinExistence type="predicted"/>
<name>A0A2L0H491_RHIFR</name>
<protein>
    <submittedName>
        <fullName evidence="1">Uncharacterized protein</fullName>
    </submittedName>
</protein>
<evidence type="ECO:0000313" key="1">
    <source>
        <dbReference type="EMBL" id="AUX76283.1"/>
    </source>
</evidence>
<sequence length="128" mass="14390">MTSSALQIFPPMTTECVLDEALARECASECEHADVFLLWMLARGSTFSDEVKLLTAMSDLPNEAYLMLAMSRARMGNPIAPGDIMTELRSKDPEWTPAHLDRMPFVKAEDQEHWMKGLEMIGIPKTTK</sequence>
<dbReference type="Proteomes" id="UP000239340">
    <property type="component" value="Chromosome"/>
</dbReference>
<reference evidence="1 2" key="1">
    <citation type="submission" date="2017-10" db="EMBL/GenBank/DDBJ databases">
        <title>Analysis of the genome sequences of Rhizobium populations associated to common bean (phaseolus vulgaris).</title>
        <authorList>
            <person name="Bustos P."/>
            <person name="Santamaria R.I."/>
            <person name="Miranda-Sanchez F."/>
            <person name="Perez-Carrascal O."/>
            <person name="Juarez S."/>
            <person name="Lozano L."/>
            <person name="Martinez-Flores I."/>
            <person name="Vinuesa P."/>
            <person name="Martinez-Romero E."/>
            <person name="Cevallos M.A."/>
            <person name="Romero D."/>
            <person name="Davila G."/>
            <person name="Gonzalez V."/>
        </authorList>
    </citation>
    <scope>NUCLEOTIDE SEQUENCE [LARGE SCALE GENOMIC DNA]</scope>
    <source>
        <strain evidence="1 2">NXT3</strain>
    </source>
</reference>
<organism evidence="1 2">
    <name type="scientific">Rhizobium fredii</name>
    <name type="common">Sinorhizobium fredii</name>
    <dbReference type="NCBI Taxonomy" id="380"/>
    <lineage>
        <taxon>Bacteria</taxon>
        <taxon>Pseudomonadati</taxon>
        <taxon>Pseudomonadota</taxon>
        <taxon>Alphaproteobacteria</taxon>
        <taxon>Hyphomicrobiales</taxon>
        <taxon>Rhizobiaceae</taxon>
        <taxon>Sinorhizobium/Ensifer group</taxon>
        <taxon>Sinorhizobium</taxon>
    </lineage>
</organism>